<feature type="transmembrane region" description="Helical" evidence="1">
    <location>
        <begin position="44"/>
        <end position="66"/>
    </location>
</feature>
<reference evidence="2 3" key="1">
    <citation type="submission" date="2016-10" db="EMBL/GenBank/DDBJ databases">
        <title>Comparative genomics of Bacillus thuringiensis reveals a path to pathogens against multiple invertebrate hosts.</title>
        <authorList>
            <person name="Zheng J."/>
            <person name="Gao Q."/>
            <person name="Liu H."/>
            <person name="Peng D."/>
            <person name="Ruan L."/>
            <person name="Sun M."/>
        </authorList>
    </citation>
    <scope>NUCLEOTIDE SEQUENCE [LARGE SCALE GENOMIC DNA]</scope>
    <source>
        <strain evidence="2">BGSC 4BM1</strain>
    </source>
</reference>
<evidence type="ECO:0000256" key="1">
    <source>
        <dbReference type="SAM" id="Phobius"/>
    </source>
</evidence>
<proteinExistence type="predicted"/>
<evidence type="ECO:0000313" key="2">
    <source>
        <dbReference type="EMBL" id="OTY30322.1"/>
    </source>
</evidence>
<dbReference type="RefSeq" id="WP_088030784.1">
    <property type="nucleotide sequence ID" value="NZ_NFDG01000013.1"/>
</dbReference>
<protein>
    <submittedName>
        <fullName evidence="2">Uncharacterized protein</fullName>
    </submittedName>
</protein>
<sequence length="70" mass="8211">MAEEQSFLLQKIILVFVFIGTIFISLYNITLHKEQADERKKAKSLLPMYIIFTFMALFSSDIANYIKNFI</sequence>
<dbReference type="Proteomes" id="UP000194860">
    <property type="component" value="Unassembled WGS sequence"/>
</dbReference>
<gene>
    <name evidence="2" type="ORF">BK732_01090</name>
</gene>
<dbReference type="AlphaFoldDB" id="A0A243ARS0"/>
<name>A0A243ARS0_BACTU</name>
<organism evidence="2 3">
    <name type="scientific">Bacillus thuringiensis serovar navarrensis</name>
    <dbReference type="NCBI Taxonomy" id="339658"/>
    <lineage>
        <taxon>Bacteria</taxon>
        <taxon>Bacillati</taxon>
        <taxon>Bacillota</taxon>
        <taxon>Bacilli</taxon>
        <taxon>Bacillales</taxon>
        <taxon>Bacillaceae</taxon>
        <taxon>Bacillus</taxon>
        <taxon>Bacillus cereus group</taxon>
    </lineage>
</organism>
<feature type="transmembrane region" description="Helical" evidence="1">
    <location>
        <begin position="12"/>
        <end position="32"/>
    </location>
</feature>
<dbReference type="EMBL" id="NFDG01000013">
    <property type="protein sequence ID" value="OTY30322.1"/>
    <property type="molecule type" value="Genomic_DNA"/>
</dbReference>
<comment type="caution">
    <text evidence="2">The sequence shown here is derived from an EMBL/GenBank/DDBJ whole genome shotgun (WGS) entry which is preliminary data.</text>
</comment>
<keyword evidence="1" id="KW-1133">Transmembrane helix</keyword>
<accession>A0A243ARS0</accession>
<keyword evidence="1" id="KW-0812">Transmembrane</keyword>
<keyword evidence="1" id="KW-0472">Membrane</keyword>
<evidence type="ECO:0000313" key="3">
    <source>
        <dbReference type="Proteomes" id="UP000194860"/>
    </source>
</evidence>